<organism evidence="2 3">
    <name type="scientific">Lentinula lateritia</name>
    <dbReference type="NCBI Taxonomy" id="40482"/>
    <lineage>
        <taxon>Eukaryota</taxon>
        <taxon>Fungi</taxon>
        <taxon>Dikarya</taxon>
        <taxon>Basidiomycota</taxon>
        <taxon>Agaricomycotina</taxon>
        <taxon>Agaricomycetes</taxon>
        <taxon>Agaricomycetidae</taxon>
        <taxon>Agaricales</taxon>
        <taxon>Marasmiineae</taxon>
        <taxon>Omphalotaceae</taxon>
        <taxon>Lentinula</taxon>
    </lineage>
</organism>
<accession>A0ABQ8V4J9</accession>
<feature type="signal peptide" evidence="1">
    <location>
        <begin position="1"/>
        <end position="18"/>
    </location>
</feature>
<dbReference type="Proteomes" id="UP001150217">
    <property type="component" value="Unassembled WGS sequence"/>
</dbReference>
<sequence length="165" mass="17903">MYFNPVYLVLGLASAAYAMPFVATTPATTPQNSQPQLITRANSRSSLIAKIAFTGPHEGQGISEATPIHGFAISSSKEAEDYGIMPSKIYKRVKKAVKSLVPQEHKDRDLILTFEAHFAGSTNDVFEICLTWNGQGTDAYYLKIDKKGNVVPGSLSQFEQGSGSE</sequence>
<comment type="caution">
    <text evidence="2">The sequence shown here is derived from an EMBL/GenBank/DDBJ whole genome shotgun (WGS) entry which is preliminary data.</text>
</comment>
<reference evidence="2" key="1">
    <citation type="submission" date="2022-08" db="EMBL/GenBank/DDBJ databases">
        <title>A Global Phylogenomic Analysis of the Shiitake Genus Lentinula.</title>
        <authorList>
            <consortium name="DOE Joint Genome Institute"/>
            <person name="Sierra-Patev S."/>
            <person name="Min B."/>
            <person name="Naranjo-Ortiz M."/>
            <person name="Looney B."/>
            <person name="Konkel Z."/>
            <person name="Slot J.C."/>
            <person name="Sakamoto Y."/>
            <person name="Steenwyk J.L."/>
            <person name="Rokas A."/>
            <person name="Carro J."/>
            <person name="Camarero S."/>
            <person name="Ferreira P."/>
            <person name="Molpeceres G."/>
            <person name="Ruiz-Duenas F.J."/>
            <person name="Serrano A."/>
            <person name="Henrissat B."/>
            <person name="Drula E."/>
            <person name="Hughes K.W."/>
            <person name="Mata J.L."/>
            <person name="Ishikawa N.K."/>
            <person name="Vargas-Isla R."/>
            <person name="Ushijima S."/>
            <person name="Smith C.A."/>
            <person name="Ahrendt S."/>
            <person name="Andreopoulos W."/>
            <person name="He G."/>
            <person name="Labutti K."/>
            <person name="Lipzen A."/>
            <person name="Ng V."/>
            <person name="Riley R."/>
            <person name="Sandor L."/>
            <person name="Barry K."/>
            <person name="Martinez A.T."/>
            <person name="Xiao Y."/>
            <person name="Gibbons J.G."/>
            <person name="Terashima K."/>
            <person name="Grigoriev I.V."/>
            <person name="Hibbett D.S."/>
        </authorList>
    </citation>
    <scope>NUCLEOTIDE SEQUENCE</scope>
    <source>
        <strain evidence="2">RHP3577 ss4</strain>
    </source>
</reference>
<gene>
    <name evidence="2" type="ORF">C8R41DRAFT_870194</name>
</gene>
<name>A0ABQ8V4J9_9AGAR</name>
<evidence type="ECO:0000313" key="2">
    <source>
        <dbReference type="EMBL" id="KAJ4473938.1"/>
    </source>
</evidence>
<evidence type="ECO:0000256" key="1">
    <source>
        <dbReference type="SAM" id="SignalP"/>
    </source>
</evidence>
<proteinExistence type="predicted"/>
<protein>
    <submittedName>
        <fullName evidence="2">Uncharacterized protein</fullName>
    </submittedName>
</protein>
<evidence type="ECO:0000313" key="3">
    <source>
        <dbReference type="Proteomes" id="UP001150217"/>
    </source>
</evidence>
<feature type="chain" id="PRO_5047245261" evidence="1">
    <location>
        <begin position="19"/>
        <end position="165"/>
    </location>
</feature>
<dbReference type="EMBL" id="JANVFT010000079">
    <property type="protein sequence ID" value="KAJ4473938.1"/>
    <property type="molecule type" value="Genomic_DNA"/>
</dbReference>
<keyword evidence="1" id="KW-0732">Signal</keyword>
<keyword evidence="3" id="KW-1185">Reference proteome</keyword>